<comment type="caution">
    <text evidence="2">The sequence shown here is derived from an EMBL/GenBank/DDBJ whole genome shotgun (WGS) entry which is preliminary data.</text>
</comment>
<dbReference type="AlphaFoldDB" id="A0A399F5Q0"/>
<evidence type="ECO:0000259" key="1">
    <source>
        <dbReference type="Pfam" id="PF01593"/>
    </source>
</evidence>
<sequence length="253" mass="27275">MSSKLDIRLGAVVETLEWGPSFVKVTTAAGRVYLADQAILTLPLGVLKAGGVRFIPELPREKQQAIAQLGIADAVKLFYHFDTPVLPPGITELYVPGANPDEWWSSSRGHGVRYEILTSLATGAKARELLALPPKQALAQGLETLRQALNRPDLTPSKSHLAHWRDDPYALGAYSKASVGASTARAVLARPVGGRLFFAGEHTASNAWAATVHGAYASGKRAAQEVLAARQLQPFKPRPHLEPERARVFGYGT</sequence>
<dbReference type="GO" id="GO:0016491">
    <property type="term" value="F:oxidoreductase activity"/>
    <property type="evidence" value="ECO:0007669"/>
    <property type="project" value="InterPro"/>
</dbReference>
<evidence type="ECO:0000313" key="2">
    <source>
        <dbReference type="EMBL" id="RIH91403.1"/>
    </source>
</evidence>
<feature type="domain" description="Amine oxidase" evidence="1">
    <location>
        <begin position="3"/>
        <end position="227"/>
    </location>
</feature>
<dbReference type="Gene3D" id="3.50.50.60">
    <property type="entry name" value="FAD/NAD(P)-binding domain"/>
    <property type="match status" value="1"/>
</dbReference>
<dbReference type="Pfam" id="PF01593">
    <property type="entry name" value="Amino_oxidase"/>
    <property type="match status" value="1"/>
</dbReference>
<dbReference type="InterPro" id="IPR050281">
    <property type="entry name" value="Flavin_monoamine_oxidase"/>
</dbReference>
<dbReference type="SUPFAM" id="SSF54373">
    <property type="entry name" value="FAD-linked reductases, C-terminal domain"/>
    <property type="match status" value="1"/>
</dbReference>
<organism evidence="2 3">
    <name type="scientific">Meiothermus granaticius NBRC 107808</name>
    <dbReference type="NCBI Taxonomy" id="1227551"/>
    <lineage>
        <taxon>Bacteria</taxon>
        <taxon>Thermotogati</taxon>
        <taxon>Deinococcota</taxon>
        <taxon>Deinococci</taxon>
        <taxon>Thermales</taxon>
        <taxon>Thermaceae</taxon>
        <taxon>Meiothermus</taxon>
    </lineage>
</organism>
<dbReference type="EMBL" id="QWLB01000044">
    <property type="protein sequence ID" value="RIH91403.1"/>
    <property type="molecule type" value="Genomic_DNA"/>
</dbReference>
<dbReference type="InterPro" id="IPR036188">
    <property type="entry name" value="FAD/NAD-bd_sf"/>
</dbReference>
<dbReference type="PANTHER" id="PTHR10742">
    <property type="entry name" value="FLAVIN MONOAMINE OXIDASE"/>
    <property type="match status" value="1"/>
</dbReference>
<reference evidence="2 3" key="1">
    <citation type="submission" date="2018-08" db="EMBL/GenBank/DDBJ databases">
        <title>Meiothermus granaticius genome AF-68 sequencing project.</title>
        <authorList>
            <person name="Da Costa M.S."/>
            <person name="Albuquerque L."/>
            <person name="Raposo P."/>
            <person name="Froufe H.J.C."/>
            <person name="Barroso C.S."/>
            <person name="Egas C."/>
        </authorList>
    </citation>
    <scope>NUCLEOTIDE SEQUENCE [LARGE SCALE GENOMIC DNA]</scope>
    <source>
        <strain evidence="2 3">AF-68</strain>
    </source>
</reference>
<gene>
    <name evidence="2" type="ORF">Mgrana_02684</name>
</gene>
<dbReference type="SUPFAM" id="SSF51905">
    <property type="entry name" value="FAD/NAD(P)-binding domain"/>
    <property type="match status" value="1"/>
</dbReference>
<dbReference type="InterPro" id="IPR002937">
    <property type="entry name" value="Amino_oxidase"/>
</dbReference>
<dbReference type="RefSeq" id="WP_170146489.1">
    <property type="nucleotide sequence ID" value="NZ_BJXM01000008.1"/>
</dbReference>
<protein>
    <submittedName>
        <fullName evidence="2">Flavin containing amine oxidoreductase</fullName>
    </submittedName>
</protein>
<dbReference type="PANTHER" id="PTHR10742:SF410">
    <property type="entry name" value="LYSINE-SPECIFIC HISTONE DEMETHYLASE 2"/>
    <property type="match status" value="1"/>
</dbReference>
<proteinExistence type="predicted"/>
<accession>A0A399F5Q0</accession>
<evidence type="ECO:0000313" key="3">
    <source>
        <dbReference type="Proteomes" id="UP000266178"/>
    </source>
</evidence>
<keyword evidence="3" id="KW-1185">Reference proteome</keyword>
<name>A0A399F5Q0_9DEIN</name>
<dbReference type="Proteomes" id="UP000266178">
    <property type="component" value="Unassembled WGS sequence"/>
</dbReference>